<dbReference type="EMBL" id="UINC01005916">
    <property type="protein sequence ID" value="SVA24353.1"/>
    <property type="molecule type" value="Genomic_DNA"/>
</dbReference>
<name>A0A381UCM3_9ZZZZ</name>
<gene>
    <name evidence="1" type="ORF">METZ01_LOCUS77207</name>
</gene>
<organism evidence="1">
    <name type="scientific">marine metagenome</name>
    <dbReference type="NCBI Taxonomy" id="408172"/>
    <lineage>
        <taxon>unclassified sequences</taxon>
        <taxon>metagenomes</taxon>
        <taxon>ecological metagenomes</taxon>
    </lineage>
</organism>
<dbReference type="AlphaFoldDB" id="A0A381UCM3"/>
<proteinExistence type="predicted"/>
<accession>A0A381UCM3</accession>
<protein>
    <submittedName>
        <fullName evidence="1">Uncharacterized protein</fullName>
    </submittedName>
</protein>
<feature type="non-terminal residue" evidence="1">
    <location>
        <position position="28"/>
    </location>
</feature>
<reference evidence="1" key="1">
    <citation type="submission" date="2018-05" db="EMBL/GenBank/DDBJ databases">
        <authorList>
            <person name="Lanie J.A."/>
            <person name="Ng W.-L."/>
            <person name="Kazmierczak K.M."/>
            <person name="Andrzejewski T.M."/>
            <person name="Davidsen T.M."/>
            <person name="Wayne K.J."/>
            <person name="Tettelin H."/>
            <person name="Glass J.I."/>
            <person name="Rusch D."/>
            <person name="Podicherti R."/>
            <person name="Tsui H.-C.T."/>
            <person name="Winkler M.E."/>
        </authorList>
    </citation>
    <scope>NUCLEOTIDE SEQUENCE</scope>
</reference>
<evidence type="ECO:0000313" key="1">
    <source>
        <dbReference type="EMBL" id="SVA24353.1"/>
    </source>
</evidence>
<sequence>MGADEARWFPRTSNPLAAVLRLVWWVRL</sequence>